<name>A1WUW7_HALHL</name>
<dbReference type="STRING" id="349124.Hhal_0697"/>
<evidence type="ECO:0000313" key="2">
    <source>
        <dbReference type="EMBL" id="ABM61479.1"/>
    </source>
</evidence>
<accession>A1WUW7</accession>
<gene>
    <name evidence="2" type="ordered locus">Hhal_0697</name>
</gene>
<sequence length="972" mass="107803">MGATGRSVAVAVWLLAAAGAFWSPSAPAPLSVESLQEEDDGEGVEDMVLRVELEGYPLSESEYMLQRKGEIYYPLGQLARHLELAVEVDPLEGQVSGWVLDPDRTVSFDTASGMGEVGDRPLILEEEDWIQEHDDIYFREDAIQEFLPVGFEYRPRRAEVHMRADEELPILSRLEREARWARLTDDGAGIGGEEWLPREPLPARFMTRPAWSLSLNHQQSGNGSSTSGNLAGAGDLLWHEAEWRLQANDTDGIRRFDGTLGQQVGHPALERYELGRVRAPRYDLIRRGGSGMGVTLTNRPEGMARTTFTDQSIEVEVPEGWDVELYRDGDLVDFAHDVDTDRHEFEDIDARPGTNPYTIEFYGPHGERETISRTIEIGPGLLPPGMVHYSLDASREGVSLYEHQPRDDQDRRAAARMDVGVTETLTVGGDLHYMEPDDEEDELTRRELVGADASFSAFGVWGRLRGAFENDQGRAWQLALERGLGAWSLDYEYTLVDGLETDELRSRVSGDLRHGHELQVRGSLGPLRTRLRYEHQESADGESTWQRLRTRENVSIGGQRLRHSLTVSQADDGDPSAQGSLQTRWGRYREGRLNLGVSYGLAPEAELDSANAEYSQSLHDNWRGSAQVRGSFNDRPHNLRLGISRTAREYWRFSGQGQVDTGGRWQVSVGLDVGGLPHPAGGWYPDPEAGRGYDHGAVMARVHQDGEPVEGVDVCAGRSCGGTDENGEAWAARLDPHDPVNVEVDVGSIDNPFVQPATRGVSFEPRPGRVLPLDFELHLTGEVDGVVRRQRGTAEPSEVSGFEMEAVDTETGEVVQTDRSVFDGLFILDQLPPGGYLVRASEEQAERLDVPQTATAQRISVEGDGDLVSHQDLTIHDGGEIVRVASPAEAVEQITFSYDSSHTLRDHLAQLLDRLGAEQVEGGLESLYEEVVILNGEVEDGDRVMVPADRSPLDEITHWQHQEELELAEEGD</sequence>
<reference evidence="3" key="1">
    <citation type="submission" date="2006-12" db="EMBL/GenBank/DDBJ databases">
        <title>Complete sequence of Halorhodospira halophila SL1.</title>
        <authorList>
            <consortium name="US DOE Joint Genome Institute"/>
            <person name="Copeland A."/>
            <person name="Lucas S."/>
            <person name="Lapidus A."/>
            <person name="Barry K."/>
            <person name="Detter J.C."/>
            <person name="Glavina del Rio T."/>
            <person name="Hammon N."/>
            <person name="Israni S."/>
            <person name="Dalin E."/>
            <person name="Tice H."/>
            <person name="Pitluck S."/>
            <person name="Saunders E."/>
            <person name="Brettin T."/>
            <person name="Bruce D."/>
            <person name="Han C."/>
            <person name="Tapia R."/>
            <person name="Schmutz J."/>
            <person name="Larimer F."/>
            <person name="Land M."/>
            <person name="Hauser L."/>
            <person name="Kyrpides N."/>
            <person name="Mikhailova N."/>
            <person name="Hoff W."/>
            <person name="Richardson P."/>
        </authorList>
    </citation>
    <scope>NUCLEOTIDE SEQUENCE [LARGE SCALE GENOMIC DNA]</scope>
    <source>
        <strain evidence="3">DSM 244 / SL1</strain>
    </source>
</reference>
<keyword evidence="3" id="KW-1185">Reference proteome</keyword>
<feature type="chain" id="PRO_5002640868" description="Carboxypeptidase regulatory-like domain-containing protein" evidence="1">
    <location>
        <begin position="29"/>
        <end position="972"/>
    </location>
</feature>
<reference evidence="2 3" key="2">
    <citation type="journal article" date="2013" name="Stand. Genomic Sci.">
        <title>Complete genome sequence of Halorhodospira halophila SL1.</title>
        <authorList>
            <person name="Challacombe J.F."/>
            <person name="Majid S."/>
            <person name="Deole R."/>
            <person name="Brettin T.S."/>
            <person name="Bruce D."/>
            <person name="Delano S.F."/>
            <person name="Detter J.C."/>
            <person name="Gleasner C.D."/>
            <person name="Han C.S."/>
            <person name="Misra M."/>
            <person name="Reitenga K.G."/>
            <person name="Mikhailova N."/>
            <person name="Woyke T."/>
            <person name="Pitluck S."/>
            <person name="Nolan M."/>
            <person name="Land M.L."/>
            <person name="Saunders E."/>
            <person name="Tapia R."/>
            <person name="Lapidus A."/>
            <person name="Ivanova N."/>
            <person name="Hoff W.D."/>
        </authorList>
    </citation>
    <scope>NUCLEOTIDE SEQUENCE [LARGE SCALE GENOMIC DNA]</scope>
    <source>
        <strain evidence="3">DSM 244 / SL1</strain>
    </source>
</reference>
<organism evidence="2 3">
    <name type="scientific">Halorhodospira halophila (strain DSM 244 / SL1)</name>
    <name type="common">Ectothiorhodospira halophila (strain DSM 244 / SL1)</name>
    <dbReference type="NCBI Taxonomy" id="349124"/>
    <lineage>
        <taxon>Bacteria</taxon>
        <taxon>Pseudomonadati</taxon>
        <taxon>Pseudomonadota</taxon>
        <taxon>Gammaproteobacteria</taxon>
        <taxon>Chromatiales</taxon>
        <taxon>Ectothiorhodospiraceae</taxon>
        <taxon>Halorhodospira</taxon>
    </lineage>
</organism>
<protein>
    <recommendedName>
        <fullName evidence="4">Carboxypeptidase regulatory-like domain-containing protein</fullName>
    </recommendedName>
</protein>
<evidence type="ECO:0008006" key="4">
    <source>
        <dbReference type="Google" id="ProtNLM"/>
    </source>
</evidence>
<dbReference type="EMBL" id="CP000544">
    <property type="protein sequence ID" value="ABM61479.1"/>
    <property type="molecule type" value="Genomic_DNA"/>
</dbReference>
<dbReference type="eggNOG" id="COG3188">
    <property type="taxonomic scope" value="Bacteria"/>
</dbReference>
<proteinExistence type="predicted"/>
<keyword evidence="1" id="KW-0732">Signal</keyword>
<dbReference type="Proteomes" id="UP000000647">
    <property type="component" value="Chromosome"/>
</dbReference>
<feature type="signal peptide" evidence="1">
    <location>
        <begin position="1"/>
        <end position="28"/>
    </location>
</feature>
<dbReference type="HOGENOM" id="CLU_007277_0_0_6"/>
<dbReference type="KEGG" id="hha:Hhal_0697"/>
<evidence type="ECO:0000313" key="3">
    <source>
        <dbReference type="Proteomes" id="UP000000647"/>
    </source>
</evidence>
<dbReference type="AlphaFoldDB" id="A1WUW7"/>
<evidence type="ECO:0000256" key="1">
    <source>
        <dbReference type="SAM" id="SignalP"/>
    </source>
</evidence>